<evidence type="ECO:0000256" key="3">
    <source>
        <dbReference type="ARBA" id="ARBA00022884"/>
    </source>
</evidence>
<protein>
    <submittedName>
        <fullName evidence="8">RBM39linker domain-containing protein</fullName>
    </submittedName>
</protein>
<reference evidence="6 7" key="2">
    <citation type="submission" date="2018-11" db="EMBL/GenBank/DDBJ databases">
        <authorList>
            <consortium name="Pathogen Informatics"/>
        </authorList>
    </citation>
    <scope>NUCLEOTIDE SEQUENCE [LARGE SCALE GENOMIC DNA]</scope>
</reference>
<feature type="domain" description="Splicing factor RBM39 linker" evidence="5">
    <location>
        <begin position="22"/>
        <end position="75"/>
    </location>
</feature>
<dbReference type="InterPro" id="IPR035979">
    <property type="entry name" value="RBD_domain_sf"/>
</dbReference>
<evidence type="ECO:0000259" key="5">
    <source>
        <dbReference type="Pfam" id="PF15519"/>
    </source>
</evidence>
<reference evidence="8" key="1">
    <citation type="submission" date="2017-02" db="UniProtKB">
        <authorList>
            <consortium name="WormBaseParasite"/>
        </authorList>
    </citation>
    <scope>IDENTIFICATION</scope>
</reference>
<gene>
    <name evidence="6" type="ORF">BTMF_LOCUS5683</name>
</gene>
<keyword evidence="3" id="KW-0694">RNA-binding</keyword>
<dbReference type="Gene3D" id="3.30.70.330">
    <property type="match status" value="1"/>
</dbReference>
<dbReference type="CDD" id="cd12285">
    <property type="entry name" value="RRM3_RBM39_like"/>
    <property type="match status" value="1"/>
</dbReference>
<keyword evidence="4" id="KW-0472">Membrane</keyword>
<keyword evidence="2" id="KW-0677">Repeat</keyword>
<dbReference type="InterPro" id="IPR029123">
    <property type="entry name" value="RBM39_linker"/>
</dbReference>
<dbReference type="GO" id="GO:0003723">
    <property type="term" value="F:RNA binding"/>
    <property type="evidence" value="ECO:0007669"/>
    <property type="project" value="UniProtKB-KW"/>
</dbReference>
<evidence type="ECO:0000256" key="1">
    <source>
        <dbReference type="ARBA" id="ARBA00022553"/>
    </source>
</evidence>
<evidence type="ECO:0000313" key="8">
    <source>
        <dbReference type="WBParaSite" id="BTMF_0000644901-mRNA-1"/>
    </source>
</evidence>
<evidence type="ECO:0000313" key="7">
    <source>
        <dbReference type="Proteomes" id="UP000280834"/>
    </source>
</evidence>
<accession>A0A0R3QJ52</accession>
<proteinExistence type="predicted"/>
<dbReference type="InterPro" id="IPR012677">
    <property type="entry name" value="Nucleotide-bd_a/b_plait_sf"/>
</dbReference>
<name>A0A0R3QJ52_9BILA</name>
<dbReference type="WBParaSite" id="BTMF_0000644901-mRNA-1">
    <property type="protein sequence ID" value="BTMF_0000644901-mRNA-1"/>
    <property type="gene ID" value="BTMF_0000644901"/>
</dbReference>
<keyword evidence="4" id="KW-0812">Transmembrane</keyword>
<evidence type="ECO:0000256" key="4">
    <source>
        <dbReference type="SAM" id="Phobius"/>
    </source>
</evidence>
<sequence>MLELLMSLTCAFTMRNSCIAGSGLELPKSAKEILAQNQQQLESATVTGPAIPPIATQCFMLSNMFDPSQETGETWADEVRDDVIEECAKNGGVLHIFVDKASPNGNVYVKCPSVAAAFKSVNALHGRWFSGFYQSYSFLQWNESFIYLLYSYYLLLLLLLLH</sequence>
<dbReference type="EMBL" id="UZAG01006297">
    <property type="protein sequence ID" value="VDO18366.1"/>
    <property type="molecule type" value="Genomic_DNA"/>
</dbReference>
<dbReference type="STRING" id="42155.A0A0R3QJ52"/>
<dbReference type="PANTHER" id="PTHR48036">
    <property type="entry name" value="SPLICING FACTOR (PAD-1), PUTATIVE (AFU_ORTHOLOGUE AFUA_1G15810)-RELATED"/>
    <property type="match status" value="1"/>
</dbReference>
<dbReference type="AlphaFoldDB" id="A0A0R3QJ52"/>
<keyword evidence="4" id="KW-1133">Transmembrane helix</keyword>
<dbReference type="Proteomes" id="UP000280834">
    <property type="component" value="Unassembled WGS sequence"/>
</dbReference>
<keyword evidence="7" id="KW-1185">Reference proteome</keyword>
<evidence type="ECO:0000313" key="6">
    <source>
        <dbReference type="EMBL" id="VDO18366.1"/>
    </source>
</evidence>
<dbReference type="Pfam" id="PF15519">
    <property type="entry name" value="RBM39linker"/>
    <property type="match status" value="1"/>
</dbReference>
<organism evidence="8">
    <name type="scientific">Brugia timori</name>
    <dbReference type="NCBI Taxonomy" id="42155"/>
    <lineage>
        <taxon>Eukaryota</taxon>
        <taxon>Metazoa</taxon>
        <taxon>Ecdysozoa</taxon>
        <taxon>Nematoda</taxon>
        <taxon>Chromadorea</taxon>
        <taxon>Rhabditida</taxon>
        <taxon>Spirurina</taxon>
        <taxon>Spiruromorpha</taxon>
        <taxon>Filarioidea</taxon>
        <taxon>Onchocercidae</taxon>
        <taxon>Brugia</taxon>
    </lineage>
</organism>
<dbReference type="InterPro" id="IPR006509">
    <property type="entry name" value="RBM39_SF"/>
</dbReference>
<dbReference type="GO" id="GO:0006397">
    <property type="term" value="P:mRNA processing"/>
    <property type="evidence" value="ECO:0007669"/>
    <property type="project" value="InterPro"/>
</dbReference>
<feature type="transmembrane region" description="Helical" evidence="4">
    <location>
        <begin position="144"/>
        <end position="161"/>
    </location>
</feature>
<evidence type="ECO:0000256" key="2">
    <source>
        <dbReference type="ARBA" id="ARBA00022737"/>
    </source>
</evidence>
<keyword evidence="1" id="KW-0597">Phosphoprotein</keyword>
<dbReference type="GO" id="GO:0005634">
    <property type="term" value="C:nucleus"/>
    <property type="evidence" value="ECO:0007669"/>
    <property type="project" value="InterPro"/>
</dbReference>
<dbReference type="SUPFAM" id="SSF54928">
    <property type="entry name" value="RNA-binding domain, RBD"/>
    <property type="match status" value="1"/>
</dbReference>